<feature type="region of interest" description="Disordered" evidence="1">
    <location>
        <begin position="643"/>
        <end position="691"/>
    </location>
</feature>
<gene>
    <name evidence="2" type="ORF">CEUTPL_LOCUS12253</name>
</gene>
<accession>A0A9N9MYS2</accession>
<feature type="compositionally biased region" description="Polar residues" evidence="1">
    <location>
        <begin position="474"/>
        <end position="484"/>
    </location>
</feature>
<feature type="compositionally biased region" description="Low complexity" evidence="1">
    <location>
        <begin position="412"/>
        <end position="423"/>
    </location>
</feature>
<proteinExistence type="predicted"/>
<protein>
    <submittedName>
        <fullName evidence="2">Uncharacterized protein</fullName>
    </submittedName>
</protein>
<dbReference type="AlphaFoldDB" id="A0A9N9MYS2"/>
<evidence type="ECO:0000313" key="2">
    <source>
        <dbReference type="EMBL" id="CAG9771828.1"/>
    </source>
</evidence>
<reference evidence="2" key="1">
    <citation type="submission" date="2022-01" db="EMBL/GenBank/DDBJ databases">
        <authorList>
            <person name="King R."/>
        </authorList>
    </citation>
    <scope>NUCLEOTIDE SEQUENCE</scope>
</reference>
<dbReference type="PANTHER" id="PTHR23193:SF46">
    <property type="entry name" value="NUCLEAR PORE COMPLEX PROTEIN NUP214"/>
    <property type="match status" value="1"/>
</dbReference>
<feature type="region of interest" description="Disordered" evidence="1">
    <location>
        <begin position="228"/>
        <end position="278"/>
    </location>
</feature>
<dbReference type="GO" id="GO:0017056">
    <property type="term" value="F:structural constituent of nuclear pore"/>
    <property type="evidence" value="ECO:0007669"/>
    <property type="project" value="TreeGrafter"/>
</dbReference>
<feature type="compositionally biased region" description="Low complexity" evidence="1">
    <location>
        <begin position="1095"/>
        <end position="1113"/>
    </location>
</feature>
<dbReference type="EMBL" id="OU892283">
    <property type="protein sequence ID" value="CAG9771828.1"/>
    <property type="molecule type" value="Genomic_DNA"/>
</dbReference>
<evidence type="ECO:0000256" key="1">
    <source>
        <dbReference type="SAM" id="MobiDB-lite"/>
    </source>
</evidence>
<dbReference type="Proteomes" id="UP001152799">
    <property type="component" value="Chromosome 7"/>
</dbReference>
<feature type="region of interest" description="Disordered" evidence="1">
    <location>
        <begin position="830"/>
        <end position="857"/>
    </location>
</feature>
<feature type="region of interest" description="Disordered" evidence="1">
    <location>
        <begin position="1"/>
        <end position="87"/>
    </location>
</feature>
<dbReference type="GO" id="GO:0006405">
    <property type="term" value="P:RNA export from nucleus"/>
    <property type="evidence" value="ECO:0007669"/>
    <property type="project" value="TreeGrafter"/>
</dbReference>
<dbReference type="GO" id="GO:0006606">
    <property type="term" value="P:protein import into nucleus"/>
    <property type="evidence" value="ECO:0007669"/>
    <property type="project" value="TreeGrafter"/>
</dbReference>
<name>A0A9N9MYS2_9CUCU</name>
<feature type="compositionally biased region" description="Basic and acidic residues" evidence="1">
    <location>
        <begin position="228"/>
        <end position="244"/>
    </location>
</feature>
<dbReference type="PANTHER" id="PTHR23193">
    <property type="entry name" value="NUCLEAR PORE COMPLEX PROTEIN NUP"/>
    <property type="match status" value="1"/>
</dbReference>
<feature type="compositionally biased region" description="Polar residues" evidence="1">
    <location>
        <begin position="1082"/>
        <end position="1094"/>
    </location>
</feature>
<feature type="compositionally biased region" description="Low complexity" evidence="1">
    <location>
        <begin position="830"/>
        <end position="855"/>
    </location>
</feature>
<feature type="compositionally biased region" description="Polar residues" evidence="1">
    <location>
        <begin position="648"/>
        <end position="691"/>
    </location>
</feature>
<keyword evidence="3" id="KW-1185">Reference proteome</keyword>
<feature type="compositionally biased region" description="Polar residues" evidence="1">
    <location>
        <begin position="23"/>
        <end position="37"/>
    </location>
</feature>
<dbReference type="GO" id="GO:0008139">
    <property type="term" value="F:nuclear localization sequence binding"/>
    <property type="evidence" value="ECO:0007669"/>
    <property type="project" value="TreeGrafter"/>
</dbReference>
<feature type="region of interest" description="Disordered" evidence="1">
    <location>
        <begin position="474"/>
        <end position="506"/>
    </location>
</feature>
<sequence>MFKSKELNESQFLNNVPLPRMNDTCNGKPQITSTPINSLDLRRKSILSPPLPNARHASPRKYSLSEVGAPSSRIDPKPTTSNAPGPLLASLSIKDNVSMYQETKSSGLARRIVQYKEKKDKKNEKHYTHQEQYSSPGLFPIVHLFRKKLPARKLKPERIMPRMSSPEYLKSLSPMINKNLDRSHLLDNQTRPRYPRPSSFPAYNQNGVETKSVLEALKEISRKRIRSSEEYETLDTGKKAKTDSHNGVVATTKRTRVDSPPLNSSSSPSSQQSQKKFCNEFDASKSSSDFTMLKKIETPKSSKRKTTSTSTESLDNTKQVKVVAVETQTPITLPNIVEPKEKSPEIVEETVSKELPVIEKPKAKLVFNDVFMDNYRGKRLLSLMGSDFKKNISVKEPEKPATVTKEQTEVQSSLTSILSSPKSSTHKPTEKHVHFNETTAAAPSINQPSLTQTSAPIVSESVSKPSIIQTTPVASTTPTFSFGNPTSTDKTDTSKPSVGLGKPLETSPQKLGGFKFDLNAPASTTSSATKTTLPSISFPANALSFNKPSESSVIVFGSSSNTTTAASTTSKTEPTFSFGNSLAKSPAINFGSNAKTPSFKITTTPSTVPAFGITSTTTTSAAPMINFGVPAATTTTTPSVNFGGTFGGQSTASNKPSTASPSMFGSNTSTATVTPTFGSPQVSKPSTGFGSGNAFGSNTTTISAPTFGNNTTTISLPTFGNNTTTISAPTFGNTTTISAPTFGNTTTISAPTFSNTTSVFGTAPVTSAPVFGSGTTTKTFGNTTSSVFGTPATAASVFGATSSPAPPTFGSTTSVFGSTPATPMFGSTTTTTSASMFGSTTTTTSAPPTFGSTASGFGSTPATSASVFSRLGTKPTSAFGGTQTTAAPVFGATNSNPTFGSKNSVFGASSAQAPPPAYGTPSANNTFAAFGTTTANGPFGGTTTTTSATGFGAISTFSFGGSKPVTANPFGTTTTTTNSTFGTANAFAATTKSSSTFGSPSAFSSTAGGFGASAPTFGAAANTFGGTSAPSFGQKDNKAPFAFGGGENKTNTISFGSGTANNTQTGFGSSATSGFGTAPAAQPQSNGGFNFGSNTSAAPFAFGGATTGTSTPAKPGFNFGGSTNPPPAFGNPNSMPTFGTASLGFAAPGAPTFSATGTPGAGAGVFNIGTGSTGGRPRTQLRAKRRT</sequence>
<dbReference type="InterPro" id="IPR026054">
    <property type="entry name" value="Nucleoporin"/>
</dbReference>
<feature type="region of interest" description="Disordered" evidence="1">
    <location>
        <begin position="181"/>
        <end position="205"/>
    </location>
</feature>
<organism evidence="2 3">
    <name type="scientific">Ceutorhynchus assimilis</name>
    <name type="common">cabbage seed weevil</name>
    <dbReference type="NCBI Taxonomy" id="467358"/>
    <lineage>
        <taxon>Eukaryota</taxon>
        <taxon>Metazoa</taxon>
        <taxon>Ecdysozoa</taxon>
        <taxon>Arthropoda</taxon>
        <taxon>Hexapoda</taxon>
        <taxon>Insecta</taxon>
        <taxon>Pterygota</taxon>
        <taxon>Neoptera</taxon>
        <taxon>Endopterygota</taxon>
        <taxon>Coleoptera</taxon>
        <taxon>Polyphaga</taxon>
        <taxon>Cucujiformia</taxon>
        <taxon>Curculionidae</taxon>
        <taxon>Ceutorhynchinae</taxon>
        <taxon>Ceutorhynchus</taxon>
    </lineage>
</organism>
<dbReference type="GO" id="GO:0005643">
    <property type="term" value="C:nuclear pore"/>
    <property type="evidence" value="ECO:0007669"/>
    <property type="project" value="TreeGrafter"/>
</dbReference>
<feature type="region of interest" description="Disordered" evidence="1">
    <location>
        <begin position="1164"/>
        <end position="1187"/>
    </location>
</feature>
<feature type="compositionally biased region" description="Low complexity" evidence="1">
    <location>
        <begin position="1063"/>
        <end position="1081"/>
    </location>
</feature>
<dbReference type="OrthoDB" id="7765355at2759"/>
<feature type="region of interest" description="Disordered" evidence="1">
    <location>
        <begin position="1054"/>
        <end position="1134"/>
    </location>
</feature>
<evidence type="ECO:0000313" key="3">
    <source>
        <dbReference type="Proteomes" id="UP001152799"/>
    </source>
</evidence>
<feature type="region of interest" description="Disordered" evidence="1">
    <location>
        <begin position="397"/>
        <end position="431"/>
    </location>
</feature>
<feature type="region of interest" description="Disordered" evidence="1">
    <location>
        <begin position="292"/>
        <end position="316"/>
    </location>
</feature>
<feature type="compositionally biased region" description="Low complexity" evidence="1">
    <location>
        <begin position="259"/>
        <end position="274"/>
    </location>
</feature>